<keyword evidence="2" id="KW-0732">Signal</keyword>
<evidence type="ECO:0000256" key="2">
    <source>
        <dbReference type="ARBA" id="ARBA00022729"/>
    </source>
</evidence>
<dbReference type="GO" id="GO:0005576">
    <property type="term" value="C:extracellular region"/>
    <property type="evidence" value="ECO:0007669"/>
    <property type="project" value="TreeGrafter"/>
</dbReference>
<dbReference type="InterPro" id="IPR011050">
    <property type="entry name" value="Pectin_lyase_fold/virulence"/>
</dbReference>
<dbReference type="STRING" id="542832.A0A3M6VF80"/>
<reference evidence="8 9" key="1">
    <citation type="submission" date="2018-06" db="EMBL/GenBank/DDBJ databases">
        <title>Comparative genomics of downy mildews reveals potential adaptations to biotrophy.</title>
        <authorList>
            <person name="Fletcher K."/>
            <person name="Klosterman S.J."/>
            <person name="Derevnina L."/>
            <person name="Martin F."/>
            <person name="Koike S."/>
            <person name="Reyes Chin-Wo S."/>
            <person name="Mou B."/>
            <person name="Michelmore R."/>
        </authorList>
    </citation>
    <scope>NUCLEOTIDE SEQUENCE [LARGE SCALE GENOMIC DNA]</scope>
    <source>
        <strain evidence="8 9">R14</strain>
    </source>
</reference>
<protein>
    <recommendedName>
        <fullName evidence="10">Right handed beta helix domain-containing protein</fullName>
    </recommendedName>
</protein>
<gene>
    <name evidence="8" type="ORF">DD238_008295</name>
</gene>
<keyword evidence="4 7" id="KW-0378">Hydrolase</keyword>
<evidence type="ECO:0000256" key="6">
    <source>
        <dbReference type="ARBA" id="ARBA00023316"/>
    </source>
</evidence>
<dbReference type="InterPro" id="IPR000743">
    <property type="entry name" value="Glyco_hydro_28"/>
</dbReference>
<dbReference type="GO" id="GO:0004650">
    <property type="term" value="F:polygalacturonase activity"/>
    <property type="evidence" value="ECO:0007669"/>
    <property type="project" value="InterPro"/>
</dbReference>
<dbReference type="GO" id="GO:0071555">
    <property type="term" value="P:cell wall organization"/>
    <property type="evidence" value="ECO:0007669"/>
    <property type="project" value="UniProtKB-KW"/>
</dbReference>
<keyword evidence="6" id="KW-0961">Cell wall biogenesis/degradation</keyword>
<evidence type="ECO:0000256" key="1">
    <source>
        <dbReference type="ARBA" id="ARBA00008834"/>
    </source>
</evidence>
<name>A0A3M6VF80_9STRA</name>
<dbReference type="PANTHER" id="PTHR31884">
    <property type="entry name" value="POLYGALACTURONASE"/>
    <property type="match status" value="1"/>
</dbReference>
<evidence type="ECO:0000256" key="3">
    <source>
        <dbReference type="ARBA" id="ARBA00022737"/>
    </source>
</evidence>
<dbReference type="Proteomes" id="UP000282087">
    <property type="component" value="Unassembled WGS sequence"/>
</dbReference>
<dbReference type="InterPro" id="IPR050434">
    <property type="entry name" value="Glycosyl_hydrlase_28"/>
</dbReference>
<dbReference type="Gene3D" id="2.160.20.10">
    <property type="entry name" value="Single-stranded right-handed beta-helix, Pectin lyase-like"/>
    <property type="match status" value="1"/>
</dbReference>
<keyword evidence="3" id="KW-0677">Repeat</keyword>
<dbReference type="Pfam" id="PF00295">
    <property type="entry name" value="Glyco_hydro_28"/>
    <property type="match status" value="1"/>
</dbReference>
<dbReference type="EMBL" id="QLLG01000468">
    <property type="protein sequence ID" value="RMX62990.1"/>
    <property type="molecule type" value="Genomic_DNA"/>
</dbReference>
<proteinExistence type="inferred from homology"/>
<keyword evidence="9" id="KW-1185">Reference proteome</keyword>
<evidence type="ECO:0000256" key="5">
    <source>
        <dbReference type="ARBA" id="ARBA00023295"/>
    </source>
</evidence>
<evidence type="ECO:0000313" key="9">
    <source>
        <dbReference type="Proteomes" id="UP000282087"/>
    </source>
</evidence>
<comment type="caution">
    <text evidence="8">The sequence shown here is derived from an EMBL/GenBank/DDBJ whole genome shotgun (WGS) entry which is preliminary data.</text>
</comment>
<organism evidence="8 9">
    <name type="scientific">Peronospora effusa</name>
    <dbReference type="NCBI Taxonomy" id="542832"/>
    <lineage>
        <taxon>Eukaryota</taxon>
        <taxon>Sar</taxon>
        <taxon>Stramenopiles</taxon>
        <taxon>Oomycota</taxon>
        <taxon>Peronosporomycetes</taxon>
        <taxon>Peronosporales</taxon>
        <taxon>Peronosporaceae</taxon>
        <taxon>Peronospora</taxon>
    </lineage>
</organism>
<dbReference type="GO" id="GO:0045490">
    <property type="term" value="P:pectin catabolic process"/>
    <property type="evidence" value="ECO:0007669"/>
    <property type="project" value="TreeGrafter"/>
</dbReference>
<evidence type="ECO:0000256" key="7">
    <source>
        <dbReference type="RuleBase" id="RU361169"/>
    </source>
</evidence>
<sequence length="131" mass="14339">MPFHTFSVVTCKDTTLTALAIDARAGYGIAKNTAGFGLTMNDHVTIYKNTINNQDDCLAMQSSTNTIHLDYYDQQGYVNHQLKTVKKAVVIHSDYSRTNGGLQSAANSQVQITSLSPICSSATHVTKRLRI</sequence>
<evidence type="ECO:0000256" key="4">
    <source>
        <dbReference type="ARBA" id="ARBA00022801"/>
    </source>
</evidence>
<dbReference type="AlphaFoldDB" id="A0A3M6VF80"/>
<dbReference type="PANTHER" id="PTHR31884:SF1">
    <property type="entry name" value="POLYGALACTURONASE"/>
    <property type="match status" value="1"/>
</dbReference>
<dbReference type="InterPro" id="IPR012334">
    <property type="entry name" value="Pectin_lyas_fold"/>
</dbReference>
<evidence type="ECO:0000313" key="8">
    <source>
        <dbReference type="EMBL" id="RMX62990.1"/>
    </source>
</evidence>
<dbReference type="VEuPathDB" id="FungiDB:DD237_008196"/>
<comment type="similarity">
    <text evidence="1 7">Belongs to the glycosyl hydrolase 28 family.</text>
</comment>
<evidence type="ECO:0008006" key="10">
    <source>
        <dbReference type="Google" id="ProtNLM"/>
    </source>
</evidence>
<accession>A0A3M6VF80</accession>
<dbReference type="SUPFAM" id="SSF51126">
    <property type="entry name" value="Pectin lyase-like"/>
    <property type="match status" value="1"/>
</dbReference>
<keyword evidence="5 7" id="KW-0326">Glycosidase</keyword>